<reference evidence="1" key="1">
    <citation type="submission" date="2021-05" db="EMBL/GenBank/DDBJ databases">
        <authorList>
            <person name="Pietrasiak N."/>
            <person name="Ward R."/>
            <person name="Stajich J.E."/>
            <person name="Kurbessoian T."/>
        </authorList>
    </citation>
    <scope>NUCLEOTIDE SEQUENCE</scope>
    <source>
        <strain evidence="1">GSE-TBD4-15B</strain>
    </source>
</reference>
<evidence type="ECO:0000313" key="2">
    <source>
        <dbReference type="Proteomes" id="UP000707356"/>
    </source>
</evidence>
<gene>
    <name evidence="1" type="ORF">KME07_00845</name>
</gene>
<protein>
    <submittedName>
        <fullName evidence="1">Uncharacterized protein</fullName>
    </submittedName>
</protein>
<evidence type="ECO:0000313" key="1">
    <source>
        <dbReference type="EMBL" id="MBW4463977.1"/>
    </source>
</evidence>
<dbReference type="AlphaFoldDB" id="A0A951P724"/>
<proteinExistence type="predicted"/>
<reference evidence="1" key="2">
    <citation type="journal article" date="2022" name="Microbiol. Resour. Announc.">
        <title>Metagenome Sequencing to Explore Phylogenomics of Terrestrial Cyanobacteria.</title>
        <authorList>
            <person name="Ward R.D."/>
            <person name="Stajich J.E."/>
            <person name="Johansen J.R."/>
            <person name="Huntemann M."/>
            <person name="Clum A."/>
            <person name="Foster B."/>
            <person name="Foster B."/>
            <person name="Roux S."/>
            <person name="Palaniappan K."/>
            <person name="Varghese N."/>
            <person name="Mukherjee S."/>
            <person name="Reddy T.B.K."/>
            <person name="Daum C."/>
            <person name="Copeland A."/>
            <person name="Chen I.A."/>
            <person name="Ivanova N.N."/>
            <person name="Kyrpides N.C."/>
            <person name="Shapiro N."/>
            <person name="Eloe-Fadrosh E.A."/>
            <person name="Pietrasiak N."/>
        </authorList>
    </citation>
    <scope>NUCLEOTIDE SEQUENCE</scope>
    <source>
        <strain evidence="1">GSE-TBD4-15B</strain>
    </source>
</reference>
<sequence length="41" mass="4566">MGCEEKYIPCGIVDKDTGALHISFGSSYKTSDFIVDILLWI</sequence>
<dbReference type="EMBL" id="JAHHHV010000003">
    <property type="protein sequence ID" value="MBW4463977.1"/>
    <property type="molecule type" value="Genomic_DNA"/>
</dbReference>
<name>A0A951P724_9CYAN</name>
<accession>A0A951P724</accession>
<comment type="caution">
    <text evidence="1">The sequence shown here is derived from an EMBL/GenBank/DDBJ whole genome shotgun (WGS) entry which is preliminary data.</text>
</comment>
<dbReference type="Proteomes" id="UP000707356">
    <property type="component" value="Unassembled WGS sequence"/>
</dbReference>
<organism evidence="1 2">
    <name type="scientific">Pegethrix bostrychoides GSE-TBD4-15B</name>
    <dbReference type="NCBI Taxonomy" id="2839662"/>
    <lineage>
        <taxon>Bacteria</taxon>
        <taxon>Bacillati</taxon>
        <taxon>Cyanobacteriota</taxon>
        <taxon>Cyanophyceae</taxon>
        <taxon>Oculatellales</taxon>
        <taxon>Oculatellaceae</taxon>
        <taxon>Pegethrix</taxon>
    </lineage>
</organism>